<evidence type="ECO:0000256" key="6">
    <source>
        <dbReference type="ARBA" id="ARBA00022989"/>
    </source>
</evidence>
<dbReference type="GO" id="GO:0005886">
    <property type="term" value="C:plasma membrane"/>
    <property type="evidence" value="ECO:0007669"/>
    <property type="project" value="TreeGrafter"/>
</dbReference>
<evidence type="ECO:0000259" key="8">
    <source>
        <dbReference type="PROSITE" id="PS50893"/>
    </source>
</evidence>
<gene>
    <name evidence="9" type="primary">bacA</name>
    <name evidence="9" type="ORF">A6302_03995</name>
</gene>
<dbReference type="Gene3D" id="3.40.50.300">
    <property type="entry name" value="P-loop containing nucleotide triphosphate hydrolases"/>
    <property type="match status" value="1"/>
</dbReference>
<evidence type="ECO:0000256" key="3">
    <source>
        <dbReference type="ARBA" id="ARBA00022692"/>
    </source>
</evidence>
<proteinExistence type="inferred from homology"/>
<dbReference type="SUPFAM" id="SSF52540">
    <property type="entry name" value="P-loop containing nucleoside triphosphate hydrolases"/>
    <property type="match status" value="1"/>
</dbReference>
<evidence type="ECO:0000256" key="7">
    <source>
        <dbReference type="ARBA" id="ARBA00023136"/>
    </source>
</evidence>
<protein>
    <submittedName>
        <fullName evidence="9">Vitamin B12 transport ATP-binding protein BacA</fullName>
    </submittedName>
</protein>
<dbReference type="InterPro" id="IPR027417">
    <property type="entry name" value="P-loop_NTPase"/>
</dbReference>
<dbReference type="InterPro" id="IPR050835">
    <property type="entry name" value="ABC_transporter_sub-D"/>
</dbReference>
<dbReference type="SMART" id="SM00382">
    <property type="entry name" value="AAA"/>
    <property type="match status" value="1"/>
</dbReference>
<dbReference type="PROSITE" id="PS00211">
    <property type="entry name" value="ABC_TRANSPORTER_1"/>
    <property type="match status" value="1"/>
</dbReference>
<evidence type="ECO:0000313" key="10">
    <source>
        <dbReference type="Proteomes" id="UP000094622"/>
    </source>
</evidence>
<evidence type="ECO:0000256" key="4">
    <source>
        <dbReference type="ARBA" id="ARBA00022741"/>
    </source>
</evidence>
<name>A0A1E3GXC8_9HYPH</name>
<feature type="domain" description="ABC transporter" evidence="8">
    <location>
        <begin position="1"/>
        <end position="224"/>
    </location>
</feature>
<keyword evidence="6" id="KW-1133">Transmembrane helix</keyword>
<keyword evidence="5 9" id="KW-0067">ATP-binding</keyword>
<dbReference type="InterPro" id="IPR003439">
    <property type="entry name" value="ABC_transporter-like_ATP-bd"/>
</dbReference>
<evidence type="ECO:0000256" key="1">
    <source>
        <dbReference type="ARBA" id="ARBA00005417"/>
    </source>
</evidence>
<dbReference type="PANTHER" id="PTHR11384">
    <property type="entry name" value="ATP-BINDING CASSETTE, SUB-FAMILY D MEMBER"/>
    <property type="match status" value="1"/>
</dbReference>
<keyword evidence="4" id="KW-0547">Nucleotide-binding</keyword>
<dbReference type="AlphaFoldDB" id="A0A1E3GXC8"/>
<keyword evidence="3" id="KW-0812">Transmembrane</keyword>
<keyword evidence="2" id="KW-0813">Transport</keyword>
<accession>A0A1E3GXC8</accession>
<keyword evidence="7" id="KW-0472">Membrane</keyword>
<dbReference type="PATRIC" id="fig|1439726.3.peg.4218"/>
<evidence type="ECO:0000256" key="2">
    <source>
        <dbReference type="ARBA" id="ARBA00022448"/>
    </source>
</evidence>
<organism evidence="9 10">
    <name type="scientific">Methylobrevis pamukkalensis</name>
    <dbReference type="NCBI Taxonomy" id="1439726"/>
    <lineage>
        <taxon>Bacteria</taxon>
        <taxon>Pseudomonadati</taxon>
        <taxon>Pseudomonadota</taxon>
        <taxon>Alphaproteobacteria</taxon>
        <taxon>Hyphomicrobiales</taxon>
        <taxon>Pleomorphomonadaceae</taxon>
        <taxon>Methylobrevis</taxon>
    </lineage>
</organism>
<evidence type="ECO:0000313" key="9">
    <source>
        <dbReference type="EMBL" id="ODN68712.1"/>
    </source>
</evidence>
<dbReference type="Pfam" id="PF00005">
    <property type="entry name" value="ABC_tran"/>
    <property type="match status" value="1"/>
</dbReference>
<dbReference type="PROSITE" id="PS50893">
    <property type="entry name" value="ABC_TRANSPORTER_2"/>
    <property type="match status" value="1"/>
</dbReference>
<reference evidence="9 10" key="1">
    <citation type="submission" date="2016-07" db="EMBL/GenBank/DDBJ databases">
        <title>Draft Genome Sequence of Methylobrevis pamukkalensis PK2.</title>
        <authorList>
            <person name="Vasilenko O.V."/>
            <person name="Doronina N.V."/>
            <person name="Shmareva M.N."/>
            <person name="Tarlachkov S.V."/>
            <person name="Mustakhimov I."/>
            <person name="Trotsenko Y.A."/>
        </authorList>
    </citation>
    <scope>NUCLEOTIDE SEQUENCE [LARGE SCALE GENOMIC DNA]</scope>
    <source>
        <strain evidence="9 10">PK2</strain>
    </source>
</reference>
<dbReference type="GO" id="GO:0016887">
    <property type="term" value="F:ATP hydrolysis activity"/>
    <property type="evidence" value="ECO:0007669"/>
    <property type="project" value="InterPro"/>
</dbReference>
<dbReference type="Proteomes" id="UP000094622">
    <property type="component" value="Unassembled WGS sequence"/>
</dbReference>
<comment type="caution">
    <text evidence="9">The sequence shown here is derived from an EMBL/GenBank/DDBJ whole genome shotgun (WGS) entry which is preliminary data.</text>
</comment>
<comment type="similarity">
    <text evidence="1">Belongs to the ABC transporter superfamily.</text>
</comment>
<dbReference type="InterPro" id="IPR017871">
    <property type="entry name" value="ABC_transporter-like_CS"/>
</dbReference>
<dbReference type="InterPro" id="IPR003593">
    <property type="entry name" value="AAA+_ATPase"/>
</dbReference>
<keyword evidence="10" id="KW-1185">Reference proteome</keyword>
<dbReference type="PANTHER" id="PTHR11384:SF59">
    <property type="entry name" value="LYSOSOMAL COBALAMIN TRANSPORTER ABCD4"/>
    <property type="match status" value="1"/>
</dbReference>
<sequence>MHQGHDTAFLSAANIKLRPGQWVFVRGPSGCGKSSFIKALAGLWPHGSGHVAHAENAQFFYACQEIRLPQCTLKQLVALPGDASHFNDVEVTASMAAAGLGEFIEALGETQWRGRRWEDILSGGQKQRLVLARILLHRPDVLFLDEATAALDPAARTQFLQLVKLRCPQAIVISVMHEESPPLAEDGTPFYDSVLDINDGRALLKPVLLPDSAAPAVVRPIRMQAAE</sequence>
<evidence type="ECO:0000256" key="5">
    <source>
        <dbReference type="ARBA" id="ARBA00022840"/>
    </source>
</evidence>
<dbReference type="EMBL" id="MCRJ01000142">
    <property type="protein sequence ID" value="ODN68712.1"/>
    <property type="molecule type" value="Genomic_DNA"/>
</dbReference>
<dbReference type="GO" id="GO:0005524">
    <property type="term" value="F:ATP binding"/>
    <property type="evidence" value="ECO:0007669"/>
    <property type="project" value="UniProtKB-KW"/>
</dbReference>